<dbReference type="RefSeq" id="WP_254419198.1">
    <property type="nucleotide sequence ID" value="NZ_BAAAJB010000002.1"/>
</dbReference>
<gene>
    <name evidence="3" type="ORF">NE857_33395</name>
</gene>
<proteinExistence type="predicted"/>
<evidence type="ECO:0000313" key="4">
    <source>
        <dbReference type="Proteomes" id="UP001055940"/>
    </source>
</evidence>
<keyword evidence="1" id="KW-0175">Coiled coil</keyword>
<organism evidence="3 4">
    <name type="scientific">Nocardiopsis exhalans</name>
    <dbReference type="NCBI Taxonomy" id="163604"/>
    <lineage>
        <taxon>Bacteria</taxon>
        <taxon>Bacillati</taxon>
        <taxon>Actinomycetota</taxon>
        <taxon>Actinomycetes</taxon>
        <taxon>Streptosporangiales</taxon>
        <taxon>Nocardiopsidaceae</taxon>
        <taxon>Nocardiopsis</taxon>
    </lineage>
</organism>
<feature type="coiled-coil region" evidence="1">
    <location>
        <begin position="85"/>
        <end position="112"/>
    </location>
</feature>
<sequence>MTGSQQVSSGVRQRLSAPRGHRFSRPGANRPLAAPPQPRQHRHSSGPYFTTPETHSERQARLLRQMEGNPRVAHMLQHGPTPHWFEVDRQRREQEEREARRFEEAFAALTDDAPATPTRGRHRAPRRWWGWPAAAISTTLLLAQTTAEALSRTIFQTGFPPL</sequence>
<feature type="compositionally biased region" description="Polar residues" evidence="2">
    <location>
        <begin position="1"/>
        <end position="11"/>
    </location>
</feature>
<evidence type="ECO:0000256" key="2">
    <source>
        <dbReference type="SAM" id="MobiDB-lite"/>
    </source>
</evidence>
<name>A0ABY5D9K4_9ACTN</name>
<dbReference type="Proteomes" id="UP001055940">
    <property type="component" value="Chromosome"/>
</dbReference>
<reference evidence="3" key="1">
    <citation type="submission" date="2022-06" db="EMBL/GenBank/DDBJ databases">
        <authorList>
            <person name="Ping M."/>
        </authorList>
    </citation>
    <scope>NUCLEOTIDE SEQUENCE</scope>
    <source>
        <strain evidence="3">JCM11759T</strain>
    </source>
</reference>
<evidence type="ECO:0000313" key="3">
    <source>
        <dbReference type="EMBL" id="USY20065.1"/>
    </source>
</evidence>
<protein>
    <submittedName>
        <fullName evidence="3">Uncharacterized protein</fullName>
    </submittedName>
</protein>
<keyword evidence="4" id="KW-1185">Reference proteome</keyword>
<dbReference type="EMBL" id="CP099837">
    <property type="protein sequence ID" value="USY20065.1"/>
    <property type="molecule type" value="Genomic_DNA"/>
</dbReference>
<evidence type="ECO:0000256" key="1">
    <source>
        <dbReference type="SAM" id="Coils"/>
    </source>
</evidence>
<feature type="region of interest" description="Disordered" evidence="2">
    <location>
        <begin position="1"/>
        <end position="58"/>
    </location>
</feature>
<accession>A0ABY5D9K4</accession>